<gene>
    <name evidence="2" type="ORF">SOCE26_084080</name>
</gene>
<protein>
    <recommendedName>
        <fullName evidence="1">RadC-like JAB domain-containing protein</fullName>
    </recommendedName>
</protein>
<sequence length="82" mass="9190">MARYFGPRLASLVHEQLWIAALDTHGRVRETRLLARGSDDALYVGRATVLRTALDMAAHSFLPRDLMLVAAPRLHPADHRTC</sequence>
<proteinExistence type="predicted"/>
<feature type="domain" description="RadC-like JAB" evidence="1">
    <location>
        <begin position="2"/>
        <end position="61"/>
    </location>
</feature>
<reference evidence="2 3" key="1">
    <citation type="submission" date="2015-09" db="EMBL/GenBank/DDBJ databases">
        <title>Sorangium comparison.</title>
        <authorList>
            <person name="Zaburannyi N."/>
            <person name="Bunk B."/>
            <person name="Overmann J."/>
            <person name="Mueller R."/>
        </authorList>
    </citation>
    <scope>NUCLEOTIDE SEQUENCE [LARGE SCALE GENOMIC DNA]</scope>
    <source>
        <strain evidence="2 3">So ce26</strain>
    </source>
</reference>
<dbReference type="EMBL" id="CP012673">
    <property type="protein sequence ID" value="AUX46898.1"/>
    <property type="molecule type" value="Genomic_DNA"/>
</dbReference>
<dbReference type="Gene3D" id="3.40.140.10">
    <property type="entry name" value="Cytidine Deaminase, domain 2"/>
    <property type="match status" value="1"/>
</dbReference>
<name>A0A2L0F5N1_SORCE</name>
<dbReference type="Pfam" id="PF04002">
    <property type="entry name" value="RadC"/>
    <property type="match status" value="1"/>
</dbReference>
<accession>A0A2L0F5N1</accession>
<organism evidence="2 3">
    <name type="scientific">Sorangium cellulosum</name>
    <name type="common">Polyangium cellulosum</name>
    <dbReference type="NCBI Taxonomy" id="56"/>
    <lineage>
        <taxon>Bacteria</taxon>
        <taxon>Pseudomonadati</taxon>
        <taxon>Myxococcota</taxon>
        <taxon>Polyangia</taxon>
        <taxon>Polyangiales</taxon>
        <taxon>Polyangiaceae</taxon>
        <taxon>Sorangium</taxon>
    </lineage>
</organism>
<evidence type="ECO:0000313" key="2">
    <source>
        <dbReference type="EMBL" id="AUX46898.1"/>
    </source>
</evidence>
<evidence type="ECO:0000313" key="3">
    <source>
        <dbReference type="Proteomes" id="UP000238348"/>
    </source>
</evidence>
<dbReference type="AlphaFoldDB" id="A0A2L0F5N1"/>
<evidence type="ECO:0000259" key="1">
    <source>
        <dbReference type="Pfam" id="PF04002"/>
    </source>
</evidence>
<dbReference type="Proteomes" id="UP000238348">
    <property type="component" value="Chromosome"/>
</dbReference>
<dbReference type="InterPro" id="IPR025657">
    <property type="entry name" value="RadC_JAB"/>
</dbReference>